<feature type="compositionally biased region" description="Polar residues" evidence="1">
    <location>
        <begin position="35"/>
        <end position="49"/>
    </location>
</feature>
<gene>
    <name evidence="2" type="ORF">RDB_LOCUS182061</name>
</gene>
<evidence type="ECO:0000256" key="1">
    <source>
        <dbReference type="SAM" id="MobiDB-lite"/>
    </source>
</evidence>
<feature type="non-terminal residue" evidence="2">
    <location>
        <position position="1"/>
    </location>
</feature>
<name>A0A8H3C6H1_9AGAM</name>
<accession>A0A8H3C6H1</accession>
<protein>
    <submittedName>
        <fullName evidence="2">Uncharacterized protein</fullName>
    </submittedName>
</protein>
<sequence>KDTTDGIVISSNYTISPTPTQVSRAASPMEPPSADQPSVTMLVSSSQEPEQIKDAGAAFKDSLEHTSSRATSPSTPKYVATVIPEATRPGSTTPTARVQGLLGIYVEPCHFTEHA</sequence>
<feature type="compositionally biased region" description="Polar residues" evidence="1">
    <location>
        <begin position="9"/>
        <end position="24"/>
    </location>
</feature>
<dbReference type="AlphaFoldDB" id="A0A8H3C6H1"/>
<evidence type="ECO:0000313" key="3">
    <source>
        <dbReference type="Proteomes" id="UP000663846"/>
    </source>
</evidence>
<dbReference type="Proteomes" id="UP000663846">
    <property type="component" value="Unassembled WGS sequence"/>
</dbReference>
<proteinExistence type="predicted"/>
<reference evidence="2" key="1">
    <citation type="submission" date="2021-01" db="EMBL/GenBank/DDBJ databases">
        <authorList>
            <person name="Kaushik A."/>
        </authorList>
    </citation>
    <scope>NUCLEOTIDE SEQUENCE</scope>
    <source>
        <strain evidence="2">AG1-1C</strain>
    </source>
</reference>
<feature type="region of interest" description="Disordered" evidence="1">
    <location>
        <begin position="1"/>
        <end position="53"/>
    </location>
</feature>
<comment type="caution">
    <text evidence="2">The sequence shown here is derived from an EMBL/GenBank/DDBJ whole genome shotgun (WGS) entry which is preliminary data.</text>
</comment>
<dbReference type="EMBL" id="CAJMWS010001175">
    <property type="protein sequence ID" value="CAE6474519.1"/>
    <property type="molecule type" value="Genomic_DNA"/>
</dbReference>
<evidence type="ECO:0000313" key="2">
    <source>
        <dbReference type="EMBL" id="CAE6474519.1"/>
    </source>
</evidence>
<organism evidence="2 3">
    <name type="scientific">Rhizoctonia solani</name>
    <dbReference type="NCBI Taxonomy" id="456999"/>
    <lineage>
        <taxon>Eukaryota</taxon>
        <taxon>Fungi</taxon>
        <taxon>Dikarya</taxon>
        <taxon>Basidiomycota</taxon>
        <taxon>Agaricomycotina</taxon>
        <taxon>Agaricomycetes</taxon>
        <taxon>Cantharellales</taxon>
        <taxon>Ceratobasidiaceae</taxon>
        <taxon>Rhizoctonia</taxon>
    </lineage>
</organism>